<comment type="caution">
    <text evidence="2">The sequence shown here is derived from an EMBL/GenBank/DDBJ whole genome shotgun (WGS) entry which is preliminary data.</text>
</comment>
<organism evidence="2 3">
    <name type="scientific">Adiantum capillus-veneris</name>
    <name type="common">Maidenhair fern</name>
    <dbReference type="NCBI Taxonomy" id="13818"/>
    <lineage>
        <taxon>Eukaryota</taxon>
        <taxon>Viridiplantae</taxon>
        <taxon>Streptophyta</taxon>
        <taxon>Embryophyta</taxon>
        <taxon>Tracheophyta</taxon>
        <taxon>Polypodiopsida</taxon>
        <taxon>Polypodiidae</taxon>
        <taxon>Polypodiales</taxon>
        <taxon>Pteridineae</taxon>
        <taxon>Pteridaceae</taxon>
        <taxon>Vittarioideae</taxon>
        <taxon>Adiantum</taxon>
    </lineage>
</organism>
<reference evidence="2" key="1">
    <citation type="submission" date="2021-01" db="EMBL/GenBank/DDBJ databases">
        <title>Adiantum capillus-veneris genome.</title>
        <authorList>
            <person name="Fang Y."/>
            <person name="Liao Q."/>
        </authorList>
    </citation>
    <scope>NUCLEOTIDE SEQUENCE</scope>
    <source>
        <strain evidence="2">H3</strain>
        <tissue evidence="2">Leaf</tissue>
    </source>
</reference>
<feature type="compositionally biased region" description="Low complexity" evidence="1">
    <location>
        <begin position="350"/>
        <end position="359"/>
    </location>
</feature>
<gene>
    <name evidence="2" type="ORF">GOP47_0011549</name>
</gene>
<dbReference type="OrthoDB" id="10455298at2759"/>
<sequence length="421" mass="46758">MQQEQKQTDHKDWKIDAPLWEVICSTVLANPAEQSVVQQVVGETLIQESASLHREALALHNIISAVKGNRDVDETLGNATKRGQVEDNLAVCANPPAHPYRSIRSKDDREHAPYTKLSERMDKDRRLQSRPGGIGLSKLLKTSERDANVPLHQGKAKRDNNGMLRLDKARKSIANGDMTHRMSTKENALSPPQRSVMSSSFSSSSADKTQSSIKGSCMPADQIVEISANDIPSSSDYMGFLTEKGEKINAYDIDEVLHELRDAFATEQVYLNQLVEELRRALEDCIDSYPMAHNKAQEIKGQGKVSNRVELSKFDISQAKDVGQVSQRPPSSESSSVMRTSKGVGQIPQRSPSPSSKRSLVPIVKNTKLEKAASKPTLCQLPKHTNKVTERKPTERPPLKHVGATIKSPNLPSRERRRFMS</sequence>
<protein>
    <submittedName>
        <fullName evidence="2">Uncharacterized protein</fullName>
    </submittedName>
</protein>
<feature type="compositionally biased region" description="Low complexity" evidence="1">
    <location>
        <begin position="324"/>
        <end position="341"/>
    </location>
</feature>
<feature type="compositionally biased region" description="Basic and acidic residues" evidence="1">
    <location>
        <begin position="387"/>
        <end position="398"/>
    </location>
</feature>
<feature type="compositionally biased region" description="Low complexity" evidence="1">
    <location>
        <begin position="195"/>
        <end position="212"/>
    </location>
</feature>
<keyword evidence="3" id="KW-1185">Reference proteome</keyword>
<evidence type="ECO:0000256" key="1">
    <source>
        <dbReference type="SAM" id="MobiDB-lite"/>
    </source>
</evidence>
<proteinExistence type="predicted"/>
<dbReference type="EMBL" id="JABFUD020000011">
    <property type="protein sequence ID" value="KAI5073536.1"/>
    <property type="molecule type" value="Genomic_DNA"/>
</dbReference>
<accession>A0A9D4UT61</accession>
<dbReference type="Proteomes" id="UP000886520">
    <property type="component" value="Chromosome 11"/>
</dbReference>
<evidence type="ECO:0000313" key="2">
    <source>
        <dbReference type="EMBL" id="KAI5073536.1"/>
    </source>
</evidence>
<feature type="region of interest" description="Disordered" evidence="1">
    <location>
        <begin position="177"/>
        <end position="214"/>
    </location>
</feature>
<feature type="region of interest" description="Disordered" evidence="1">
    <location>
        <begin position="320"/>
        <end position="421"/>
    </location>
</feature>
<evidence type="ECO:0000313" key="3">
    <source>
        <dbReference type="Proteomes" id="UP000886520"/>
    </source>
</evidence>
<name>A0A9D4UT61_ADICA</name>
<dbReference type="AlphaFoldDB" id="A0A9D4UT61"/>